<dbReference type="PANTHER" id="PTHR43844:SF2">
    <property type="entry name" value="SYNTHASE, VITAMIN-B12 INDEPENDENT, PUTATIVE (AFU_ORTHOLOGUE AFUA_3G12060)-RELATED"/>
    <property type="match status" value="1"/>
</dbReference>
<organism evidence="2 3">
    <name type="scientific">Pseudonocardia xinjiangensis</name>
    <dbReference type="NCBI Taxonomy" id="75289"/>
    <lineage>
        <taxon>Bacteria</taxon>
        <taxon>Bacillati</taxon>
        <taxon>Actinomycetota</taxon>
        <taxon>Actinomycetes</taxon>
        <taxon>Pseudonocardiales</taxon>
        <taxon>Pseudonocardiaceae</taxon>
        <taxon>Pseudonocardia</taxon>
    </lineage>
</organism>
<name>A0ABX1RD64_9PSEU</name>
<evidence type="ECO:0000313" key="2">
    <source>
        <dbReference type="EMBL" id="NMH78327.1"/>
    </source>
</evidence>
<dbReference type="RefSeq" id="WP_169396400.1">
    <property type="nucleotide sequence ID" value="NZ_BAAAJH010000027.1"/>
</dbReference>
<comment type="caution">
    <text evidence="2">The sequence shown here is derived from an EMBL/GenBank/DDBJ whole genome shotgun (WGS) entry which is preliminary data.</text>
</comment>
<proteinExistence type="predicted"/>
<dbReference type="EMBL" id="JAAXKY010000041">
    <property type="protein sequence ID" value="NMH78327.1"/>
    <property type="molecule type" value="Genomic_DNA"/>
</dbReference>
<sequence length="388" mass="42475">MAYDPRTATGVPTEPVGSLPRPAKLQEAYAKYDAGEINKDDLEKLQDASVKDSIERFEATGSPIISDGEQRWSSFATYPIADTLAGTGLAPGLAPGGQFFAIFADGHGRQLPKLEHGPFRYNQHAADTLRKSIPYASRPMKQAVIAPSMLALLYPLKDPVEGYSREEFEAALVDECEKDIREAFAAGAERVSVDFTEGRLATREDPRNPWTGAGLLPHFIELNNRVMARFSAEERRTIGIHTCPGGDRDSVHSADVPYNNLLGTMFDINAGYFLIQLASEREKDPVYATIGKNLRSDADGVAQMAYIGVTNPQNPRVESPQEIADQLIRAANFIPREQLGSTDDCGFSPFSIDEKPNHGSPDYARDVAFQKITSRVEGARLAAEKLGL</sequence>
<protein>
    <recommendedName>
        <fullName evidence="4">Methionine synthase II (Cobalamin-independent)</fullName>
    </recommendedName>
</protein>
<evidence type="ECO:0008006" key="4">
    <source>
        <dbReference type="Google" id="ProtNLM"/>
    </source>
</evidence>
<dbReference type="Proteomes" id="UP001296706">
    <property type="component" value="Unassembled WGS sequence"/>
</dbReference>
<gene>
    <name evidence="2" type="ORF">HF577_14680</name>
</gene>
<evidence type="ECO:0000313" key="3">
    <source>
        <dbReference type="Proteomes" id="UP001296706"/>
    </source>
</evidence>
<dbReference type="PANTHER" id="PTHR43844">
    <property type="entry name" value="METHIONINE SYNTHASE"/>
    <property type="match status" value="1"/>
</dbReference>
<dbReference type="InterPro" id="IPR038071">
    <property type="entry name" value="UROD/MetE-like_sf"/>
</dbReference>
<dbReference type="Gene3D" id="3.20.20.210">
    <property type="match status" value="1"/>
</dbReference>
<dbReference type="SUPFAM" id="SSF51726">
    <property type="entry name" value="UROD/MetE-like"/>
    <property type="match status" value="1"/>
</dbReference>
<keyword evidence="3" id="KW-1185">Reference proteome</keyword>
<accession>A0ABX1RD64</accession>
<feature type="region of interest" description="Disordered" evidence="1">
    <location>
        <begin position="1"/>
        <end position="22"/>
    </location>
</feature>
<reference evidence="2 3" key="1">
    <citation type="submission" date="2020-04" db="EMBL/GenBank/DDBJ databases">
        <authorList>
            <person name="Klaysubun C."/>
            <person name="Duangmal K."/>
            <person name="Lipun K."/>
        </authorList>
    </citation>
    <scope>NUCLEOTIDE SEQUENCE [LARGE SCALE GENOMIC DNA]</scope>
    <source>
        <strain evidence="2 3">JCM 11839</strain>
    </source>
</reference>
<evidence type="ECO:0000256" key="1">
    <source>
        <dbReference type="SAM" id="MobiDB-lite"/>
    </source>
</evidence>